<feature type="region of interest" description="Disordered" evidence="1">
    <location>
        <begin position="71"/>
        <end position="94"/>
    </location>
</feature>
<evidence type="ECO:0000313" key="3">
    <source>
        <dbReference type="Proteomes" id="UP000245207"/>
    </source>
</evidence>
<organism evidence="2 3">
    <name type="scientific">Artemisia annua</name>
    <name type="common">Sweet wormwood</name>
    <dbReference type="NCBI Taxonomy" id="35608"/>
    <lineage>
        <taxon>Eukaryota</taxon>
        <taxon>Viridiplantae</taxon>
        <taxon>Streptophyta</taxon>
        <taxon>Embryophyta</taxon>
        <taxon>Tracheophyta</taxon>
        <taxon>Spermatophyta</taxon>
        <taxon>Magnoliopsida</taxon>
        <taxon>eudicotyledons</taxon>
        <taxon>Gunneridae</taxon>
        <taxon>Pentapetalae</taxon>
        <taxon>asterids</taxon>
        <taxon>campanulids</taxon>
        <taxon>Asterales</taxon>
        <taxon>Asteraceae</taxon>
        <taxon>Asteroideae</taxon>
        <taxon>Anthemideae</taxon>
        <taxon>Artemisiinae</taxon>
        <taxon>Artemisia</taxon>
    </lineage>
</organism>
<dbReference type="AlphaFoldDB" id="A0A2U1KQ09"/>
<evidence type="ECO:0000256" key="1">
    <source>
        <dbReference type="SAM" id="MobiDB-lite"/>
    </source>
</evidence>
<accession>A0A2U1KQ09</accession>
<dbReference type="PANTHER" id="PTHR45786:SF74">
    <property type="entry name" value="ATP-DEPENDENT DNA HELICASE"/>
    <property type="match status" value="1"/>
</dbReference>
<dbReference type="EMBL" id="PKPP01015215">
    <property type="protein sequence ID" value="PWA38845.1"/>
    <property type="molecule type" value="Genomic_DNA"/>
</dbReference>
<protein>
    <recommendedName>
        <fullName evidence="4">Helitron helicase-like domain-containing protein</fullName>
    </recommendedName>
</protein>
<gene>
    <name evidence="2" type="ORF">CTI12_AA577660</name>
</gene>
<dbReference type="Proteomes" id="UP000245207">
    <property type="component" value="Unassembled WGS sequence"/>
</dbReference>
<proteinExistence type="predicted"/>
<feature type="compositionally biased region" description="Polar residues" evidence="1">
    <location>
        <begin position="1"/>
        <end position="20"/>
    </location>
</feature>
<comment type="caution">
    <text evidence="2">The sequence shown here is derived from an EMBL/GenBank/DDBJ whole genome shotgun (WGS) entry which is preliminary data.</text>
</comment>
<sequence length="467" mass="53153">MAQIPRNSYSSIGESTSQVEPMQHHHDMYACKNLEPYTPQNIQTNVNNLEGDQNLLQKQLVSSSFINGTKDDRKRKAVMHAPPAPQTRKKQKGTTYTYTHLTTENCNMEVTPQLFYSGSVPNVNTLEGDHNLLQKQLVSSSFINGTKDDRKRKAVMHAPPAPQTRKKQKGTEYTYTHLTTENCNMEVTPQLFYSGSVPNSGPNILESPDMRSQEFIDLAQAKTHAFGSIKTTRVCSSTDEGCSQLQQNPPSAATHLTSEFEKPHELHNMQNQRKVKNKRAGANYRNRKRQTTYDNQTSHTNMEQLNGDHVDGNSVIYSTETQNEALIHILDDNNELVQVFRTARDRVEEGNIPEFKIQLYNVKGAQEYQLPSSGTLGGIVFQPDANSQTDYDMIVEYRDRQPKRINKLHSSYMSLQFPLLFVYGQPGYNTEMTLKPTNGGKKRTKLTMNMFYKKKLSSVPKMKQLMR</sequence>
<dbReference type="PANTHER" id="PTHR45786">
    <property type="entry name" value="DNA BINDING PROTEIN-LIKE"/>
    <property type="match status" value="1"/>
</dbReference>
<evidence type="ECO:0008006" key="4">
    <source>
        <dbReference type="Google" id="ProtNLM"/>
    </source>
</evidence>
<evidence type="ECO:0000313" key="2">
    <source>
        <dbReference type="EMBL" id="PWA38845.1"/>
    </source>
</evidence>
<name>A0A2U1KQ09_ARTAN</name>
<reference evidence="2 3" key="1">
    <citation type="journal article" date="2018" name="Mol. Plant">
        <title>The genome of Artemisia annua provides insight into the evolution of Asteraceae family and artemisinin biosynthesis.</title>
        <authorList>
            <person name="Shen Q."/>
            <person name="Zhang L."/>
            <person name="Liao Z."/>
            <person name="Wang S."/>
            <person name="Yan T."/>
            <person name="Shi P."/>
            <person name="Liu M."/>
            <person name="Fu X."/>
            <person name="Pan Q."/>
            <person name="Wang Y."/>
            <person name="Lv Z."/>
            <person name="Lu X."/>
            <person name="Zhang F."/>
            <person name="Jiang W."/>
            <person name="Ma Y."/>
            <person name="Chen M."/>
            <person name="Hao X."/>
            <person name="Li L."/>
            <person name="Tang Y."/>
            <person name="Lv G."/>
            <person name="Zhou Y."/>
            <person name="Sun X."/>
            <person name="Brodelius P.E."/>
            <person name="Rose J.K.C."/>
            <person name="Tang K."/>
        </authorList>
    </citation>
    <scope>NUCLEOTIDE SEQUENCE [LARGE SCALE GENOMIC DNA]</scope>
    <source>
        <strain evidence="3">cv. Huhao1</strain>
        <tissue evidence="2">Leaf</tissue>
    </source>
</reference>
<feature type="region of interest" description="Disordered" evidence="1">
    <location>
        <begin position="1"/>
        <end position="23"/>
    </location>
</feature>
<keyword evidence="3" id="KW-1185">Reference proteome</keyword>